<proteinExistence type="predicted"/>
<name>A0A081A9X7_PHYNI</name>
<reference evidence="2 3" key="1">
    <citation type="submission" date="2013-11" db="EMBL/GenBank/DDBJ databases">
        <title>The Genome Sequence of Phytophthora parasitica P1976.</title>
        <authorList>
            <consortium name="The Broad Institute Genomics Platform"/>
            <person name="Russ C."/>
            <person name="Tyler B."/>
            <person name="Panabieres F."/>
            <person name="Shan W."/>
            <person name="Tripathy S."/>
            <person name="Grunwald N."/>
            <person name="Machado M."/>
            <person name="Johnson C.S."/>
            <person name="Walker B."/>
            <person name="Young S."/>
            <person name="Zeng Q."/>
            <person name="Gargeya S."/>
            <person name="Fitzgerald M."/>
            <person name="Haas B."/>
            <person name="Abouelleil A."/>
            <person name="Allen A.W."/>
            <person name="Alvarado L."/>
            <person name="Arachchi H.M."/>
            <person name="Berlin A.M."/>
            <person name="Chapman S.B."/>
            <person name="Gainer-Dewar J."/>
            <person name="Goldberg J."/>
            <person name="Griggs A."/>
            <person name="Gujja S."/>
            <person name="Hansen M."/>
            <person name="Howarth C."/>
            <person name="Imamovic A."/>
            <person name="Ireland A."/>
            <person name="Larimer J."/>
            <person name="McCowan C."/>
            <person name="Murphy C."/>
            <person name="Pearson M."/>
            <person name="Poon T.W."/>
            <person name="Priest M."/>
            <person name="Roberts A."/>
            <person name="Saif S."/>
            <person name="Shea T."/>
            <person name="Sisk P."/>
            <person name="Sykes S."/>
            <person name="Wortman J."/>
            <person name="Nusbaum C."/>
            <person name="Birren B."/>
        </authorList>
    </citation>
    <scope>NUCLEOTIDE SEQUENCE [LARGE SCALE GENOMIC DNA]</scope>
    <source>
        <strain evidence="2 3">P1976</strain>
    </source>
</reference>
<gene>
    <name evidence="2" type="ORF">F444_08767</name>
</gene>
<dbReference type="AlphaFoldDB" id="A0A081A9X7"/>
<dbReference type="EMBL" id="ANJA01001632">
    <property type="protein sequence ID" value="ETO75688.1"/>
    <property type="molecule type" value="Genomic_DNA"/>
</dbReference>
<organism evidence="2 3">
    <name type="scientific">Phytophthora nicotianae P1976</name>
    <dbReference type="NCBI Taxonomy" id="1317066"/>
    <lineage>
        <taxon>Eukaryota</taxon>
        <taxon>Sar</taxon>
        <taxon>Stramenopiles</taxon>
        <taxon>Oomycota</taxon>
        <taxon>Peronosporomycetes</taxon>
        <taxon>Peronosporales</taxon>
        <taxon>Peronosporaceae</taxon>
        <taxon>Phytophthora</taxon>
    </lineage>
</organism>
<evidence type="ECO:0000313" key="2">
    <source>
        <dbReference type="EMBL" id="ETO75688.1"/>
    </source>
</evidence>
<protein>
    <submittedName>
        <fullName evidence="2">Uncharacterized protein</fullName>
    </submittedName>
</protein>
<feature type="chain" id="PRO_5001754108" evidence="1">
    <location>
        <begin position="22"/>
        <end position="129"/>
    </location>
</feature>
<accession>A0A081A9X7</accession>
<feature type="signal peptide" evidence="1">
    <location>
        <begin position="1"/>
        <end position="21"/>
    </location>
</feature>
<evidence type="ECO:0000313" key="3">
    <source>
        <dbReference type="Proteomes" id="UP000028582"/>
    </source>
</evidence>
<dbReference type="Proteomes" id="UP000028582">
    <property type="component" value="Unassembled WGS sequence"/>
</dbReference>
<sequence>MAVRDVLVETVVALSVVLVESMAVRDVLVESVATVPTAAVWWRLCSCSWRPWSRSWPPAVLADRSLRDVLVEIVAIHSYPVVAIHAYLVVAIRAYLVVANMMNYFYGVGDRVVCDVLVKCRLSFRPLSC</sequence>
<evidence type="ECO:0000256" key="1">
    <source>
        <dbReference type="SAM" id="SignalP"/>
    </source>
</evidence>
<keyword evidence="1" id="KW-0732">Signal</keyword>
<comment type="caution">
    <text evidence="2">The sequence shown here is derived from an EMBL/GenBank/DDBJ whole genome shotgun (WGS) entry which is preliminary data.</text>
</comment>